<dbReference type="PIRSF" id="PIRSF015921">
    <property type="entry name" value="FA_sphinglp_des"/>
    <property type="match status" value="1"/>
</dbReference>
<dbReference type="Proteomes" id="UP000295075">
    <property type="component" value="Unassembled WGS sequence"/>
</dbReference>
<feature type="transmembrane region" description="Helical" evidence="2">
    <location>
        <begin position="173"/>
        <end position="194"/>
    </location>
</feature>
<feature type="compositionally biased region" description="Polar residues" evidence="1">
    <location>
        <begin position="1"/>
        <end position="17"/>
    </location>
</feature>
<evidence type="ECO:0000259" key="3">
    <source>
        <dbReference type="Pfam" id="PF00487"/>
    </source>
</evidence>
<dbReference type="EMBL" id="SMKA01000020">
    <property type="protein sequence ID" value="TDC32697.1"/>
    <property type="molecule type" value="Genomic_DNA"/>
</dbReference>
<feature type="transmembrane region" description="Helical" evidence="2">
    <location>
        <begin position="230"/>
        <end position="249"/>
    </location>
</feature>
<keyword evidence="2" id="KW-1133">Transmembrane helix</keyword>
<organism evidence="4 5">
    <name type="scientific">Kribbella albertanoniae</name>
    <dbReference type="NCBI Taxonomy" id="1266829"/>
    <lineage>
        <taxon>Bacteria</taxon>
        <taxon>Bacillati</taxon>
        <taxon>Actinomycetota</taxon>
        <taxon>Actinomycetes</taxon>
        <taxon>Propionibacteriales</taxon>
        <taxon>Kribbellaceae</taxon>
        <taxon>Kribbella</taxon>
    </lineage>
</organism>
<dbReference type="Pfam" id="PF00487">
    <property type="entry name" value="FA_desaturase"/>
    <property type="match status" value="1"/>
</dbReference>
<dbReference type="InterPro" id="IPR012171">
    <property type="entry name" value="Fatty_acid_desaturase"/>
</dbReference>
<dbReference type="GO" id="GO:0016717">
    <property type="term" value="F:oxidoreductase activity, acting on paired donors, with oxidation of a pair of donors resulting in the reduction of molecular oxygen to two molecules of water"/>
    <property type="evidence" value="ECO:0007669"/>
    <property type="project" value="TreeGrafter"/>
</dbReference>
<dbReference type="GO" id="GO:0016020">
    <property type="term" value="C:membrane"/>
    <property type="evidence" value="ECO:0007669"/>
    <property type="project" value="TreeGrafter"/>
</dbReference>
<feature type="transmembrane region" description="Helical" evidence="2">
    <location>
        <begin position="45"/>
        <end position="64"/>
    </location>
</feature>
<evidence type="ECO:0000313" key="4">
    <source>
        <dbReference type="EMBL" id="TDC32697.1"/>
    </source>
</evidence>
<dbReference type="PANTHER" id="PTHR19353:SF19">
    <property type="entry name" value="DELTA(5) FATTY ACID DESATURASE C-RELATED"/>
    <property type="match status" value="1"/>
</dbReference>
<dbReference type="InterPro" id="IPR005804">
    <property type="entry name" value="FA_desaturase_dom"/>
</dbReference>
<feature type="transmembrane region" description="Helical" evidence="2">
    <location>
        <begin position="70"/>
        <end position="88"/>
    </location>
</feature>
<evidence type="ECO:0000256" key="1">
    <source>
        <dbReference type="SAM" id="MobiDB-lite"/>
    </source>
</evidence>
<dbReference type="AlphaFoldDB" id="A0A4R4QBG0"/>
<accession>A0A4R4QBG0</accession>
<reference evidence="4 5" key="1">
    <citation type="submission" date="2019-03" db="EMBL/GenBank/DDBJ databases">
        <title>Draft genome sequences of novel Actinobacteria.</title>
        <authorList>
            <person name="Sahin N."/>
            <person name="Ay H."/>
            <person name="Saygin H."/>
        </authorList>
    </citation>
    <scope>NUCLEOTIDE SEQUENCE [LARGE SCALE GENOMIC DNA]</scope>
    <source>
        <strain evidence="4 5">JCM 30547</strain>
    </source>
</reference>
<protein>
    <submittedName>
        <fullName evidence="4">Acyl-CoA desaturase</fullName>
    </submittedName>
</protein>
<dbReference type="OrthoDB" id="104711at2"/>
<dbReference type="GO" id="GO:0008610">
    <property type="term" value="P:lipid biosynthetic process"/>
    <property type="evidence" value="ECO:0007669"/>
    <property type="project" value="UniProtKB-ARBA"/>
</dbReference>
<evidence type="ECO:0000313" key="5">
    <source>
        <dbReference type="Proteomes" id="UP000295075"/>
    </source>
</evidence>
<name>A0A4R4QBG0_9ACTN</name>
<feature type="domain" description="Fatty acid desaturase" evidence="3">
    <location>
        <begin position="69"/>
        <end position="328"/>
    </location>
</feature>
<feature type="transmembrane region" description="Helical" evidence="2">
    <location>
        <begin position="206"/>
        <end position="224"/>
    </location>
</feature>
<dbReference type="CDD" id="cd03506">
    <property type="entry name" value="Delta6-FADS-like"/>
    <property type="match status" value="1"/>
</dbReference>
<sequence length="354" mass="39107">MPSAGTTLTPTQNQETCAPSKGSDFAPLLREIKAAGLLERRTGEYAIGIVVNLLCLGAVVAGLILLGNSWLVLLLTIPAGIFSTRAAFFGHDAGHQQIGSSRRLHDAIGQLHANFLLGMSYGWWNDKHNKHHANPNHTDKDPDVAAGVLVWTLAQAEGRQGLYGWLSRNQARIFFPLLSLEGFSLKVSGITYLLTHRPRRESMVELGLILAHLTVYFGGLLLIMSPQKALVFAVLHHVLFGLHLGSVFAPNHKGMEMPDCDSKWGHLEKQVRTSRNVNGHVITDWLMGGLNYQIEHHLFPNMPRANLRRAQAAVRAYCERVGVPYMSTSIIESYAQGLRHMHEVGRQLRSPATS</sequence>
<gene>
    <name evidence="4" type="ORF">E1261_07795</name>
</gene>
<keyword evidence="2" id="KW-0472">Membrane</keyword>
<evidence type="ECO:0000256" key="2">
    <source>
        <dbReference type="SAM" id="Phobius"/>
    </source>
</evidence>
<proteinExistence type="predicted"/>
<feature type="region of interest" description="Disordered" evidence="1">
    <location>
        <begin position="1"/>
        <end position="21"/>
    </location>
</feature>
<keyword evidence="2" id="KW-0812">Transmembrane</keyword>
<keyword evidence="5" id="KW-1185">Reference proteome</keyword>
<dbReference type="RefSeq" id="WP_132404146.1">
    <property type="nucleotide sequence ID" value="NZ_SMKA01000020.1"/>
</dbReference>
<comment type="caution">
    <text evidence="4">The sequence shown here is derived from an EMBL/GenBank/DDBJ whole genome shotgun (WGS) entry which is preliminary data.</text>
</comment>
<dbReference type="PANTHER" id="PTHR19353">
    <property type="entry name" value="FATTY ACID DESATURASE 2"/>
    <property type="match status" value="1"/>
</dbReference>